<dbReference type="AlphaFoldDB" id="A0A2H0XER4"/>
<dbReference type="PANTHER" id="PTHR36833">
    <property type="entry name" value="SLR0610 PROTEIN-RELATED"/>
    <property type="match status" value="1"/>
</dbReference>
<keyword evidence="1" id="KW-1133">Transmembrane helix</keyword>
<sequence>MFSLRHLLCLRCDGRAIRDPQINNLFHPIGTITYVCGVICAYSFGMMVTTLSMWLTNATPLPFVAQNIYYIGQRPLDIFQGFLKKFFTFVIPLAFLANFPAKIFIGEGNIWWVPEALLLAAVFLKASNLFWNHALKSYSSAGG</sequence>
<dbReference type="Proteomes" id="UP000230340">
    <property type="component" value="Unassembled WGS sequence"/>
</dbReference>
<feature type="transmembrane region" description="Helical" evidence="1">
    <location>
        <begin position="25"/>
        <end position="45"/>
    </location>
</feature>
<name>A0A2H0XER4_UNCKA</name>
<keyword evidence="1" id="KW-0472">Membrane</keyword>
<organism evidence="2 3">
    <name type="scientific">candidate division WWE3 bacterium CG08_land_8_20_14_0_20_40_13</name>
    <dbReference type="NCBI Taxonomy" id="1975084"/>
    <lineage>
        <taxon>Bacteria</taxon>
        <taxon>Katanobacteria</taxon>
    </lineage>
</organism>
<accession>A0A2H0XER4</accession>
<feature type="transmembrane region" description="Helical" evidence="1">
    <location>
        <begin position="111"/>
        <end position="131"/>
    </location>
</feature>
<feature type="transmembrane region" description="Helical" evidence="1">
    <location>
        <begin position="51"/>
        <end position="70"/>
    </location>
</feature>
<comment type="caution">
    <text evidence="2">The sequence shown here is derived from an EMBL/GenBank/DDBJ whole genome shotgun (WGS) entry which is preliminary data.</text>
</comment>
<keyword evidence="1" id="KW-0812">Transmembrane</keyword>
<protein>
    <recommendedName>
        <fullName evidence="4">ABC transporter permease</fullName>
    </recommendedName>
</protein>
<feature type="transmembrane region" description="Helical" evidence="1">
    <location>
        <begin position="82"/>
        <end position="105"/>
    </location>
</feature>
<proteinExistence type="predicted"/>
<reference evidence="3" key="1">
    <citation type="submission" date="2017-09" db="EMBL/GenBank/DDBJ databases">
        <title>Depth-based differentiation of microbial function through sediment-hosted aquifers and enrichment of novel symbionts in the deep terrestrial subsurface.</title>
        <authorList>
            <person name="Probst A.J."/>
            <person name="Ladd B."/>
            <person name="Jarett J.K."/>
            <person name="Geller-Mcgrath D.E."/>
            <person name="Sieber C.M.K."/>
            <person name="Emerson J.B."/>
            <person name="Anantharaman K."/>
            <person name="Thomas B.C."/>
            <person name="Malmstrom R."/>
            <person name="Stieglmeier M."/>
            <person name="Klingl A."/>
            <person name="Woyke T."/>
            <person name="Ryan C.M."/>
            <person name="Banfield J.F."/>
        </authorList>
    </citation>
    <scope>NUCLEOTIDE SEQUENCE [LARGE SCALE GENOMIC DNA]</scope>
</reference>
<evidence type="ECO:0000313" key="3">
    <source>
        <dbReference type="Proteomes" id="UP000230340"/>
    </source>
</evidence>
<evidence type="ECO:0008006" key="4">
    <source>
        <dbReference type="Google" id="ProtNLM"/>
    </source>
</evidence>
<dbReference type="PANTHER" id="PTHR36833:SF1">
    <property type="entry name" value="INTEGRAL MEMBRANE TRANSPORT PROTEIN"/>
    <property type="match status" value="1"/>
</dbReference>
<dbReference type="Pfam" id="PF06182">
    <property type="entry name" value="ABC2_membrane_6"/>
    <property type="match status" value="1"/>
</dbReference>
<evidence type="ECO:0000256" key="1">
    <source>
        <dbReference type="SAM" id="Phobius"/>
    </source>
</evidence>
<dbReference type="InterPro" id="IPR010390">
    <property type="entry name" value="ABC-2_transporter-like"/>
</dbReference>
<gene>
    <name evidence="2" type="ORF">COT49_00175</name>
</gene>
<dbReference type="EMBL" id="PEYT01000002">
    <property type="protein sequence ID" value="PIS23424.1"/>
    <property type="molecule type" value="Genomic_DNA"/>
</dbReference>
<evidence type="ECO:0000313" key="2">
    <source>
        <dbReference type="EMBL" id="PIS23424.1"/>
    </source>
</evidence>